<feature type="region of interest" description="Disordered" evidence="4">
    <location>
        <begin position="400"/>
        <end position="435"/>
    </location>
</feature>
<feature type="compositionally biased region" description="Low complexity" evidence="4">
    <location>
        <begin position="424"/>
        <end position="435"/>
    </location>
</feature>
<reference evidence="6 8" key="1">
    <citation type="submission" date="2016-10" db="EMBL/GenBank/DDBJ databases">
        <authorList>
            <person name="Varghese N."/>
            <person name="Submissions S."/>
        </authorList>
    </citation>
    <scope>NUCLEOTIDE SEQUENCE [LARGE SCALE GENOMIC DNA]</scope>
    <source>
        <strain evidence="6 8">GMCC 1.11211</strain>
    </source>
</reference>
<dbReference type="GO" id="GO:0005524">
    <property type="term" value="F:ATP binding"/>
    <property type="evidence" value="ECO:0007669"/>
    <property type="project" value="UniProtKB-KW"/>
</dbReference>
<dbReference type="CDD" id="cd00757">
    <property type="entry name" value="ThiF_MoeB_HesA_family"/>
    <property type="match status" value="1"/>
</dbReference>
<dbReference type="GO" id="GO:0008641">
    <property type="term" value="F:ubiquitin-like modifier activating enzyme activity"/>
    <property type="evidence" value="ECO:0007669"/>
    <property type="project" value="InterPro"/>
</dbReference>
<protein>
    <submittedName>
        <fullName evidence="6">Adenylyltransferase and sulfurtransferase</fullName>
    </submittedName>
    <submittedName>
        <fullName evidence="7">Adenylyltransferase/sulfurtransferase MoeZ</fullName>
    </submittedName>
</protein>
<dbReference type="InterPro" id="IPR045886">
    <property type="entry name" value="ThiF/MoeB/HesA"/>
</dbReference>
<gene>
    <name evidence="7" type="ORF">E3O11_05425</name>
    <name evidence="6" type="ORF">SAMN05216274_10266</name>
</gene>
<dbReference type="Gene3D" id="3.40.50.720">
    <property type="entry name" value="NAD(P)-binding Rossmann-like Domain"/>
    <property type="match status" value="1"/>
</dbReference>
<dbReference type="PANTHER" id="PTHR10953">
    <property type="entry name" value="UBIQUITIN-ACTIVATING ENZYME E1"/>
    <property type="match status" value="1"/>
</dbReference>
<dbReference type="GO" id="GO:0016779">
    <property type="term" value="F:nucleotidyltransferase activity"/>
    <property type="evidence" value="ECO:0007669"/>
    <property type="project" value="UniProtKB-KW"/>
</dbReference>
<evidence type="ECO:0000313" key="8">
    <source>
        <dbReference type="Proteomes" id="UP000199681"/>
    </source>
</evidence>
<dbReference type="EMBL" id="FOPW01000002">
    <property type="protein sequence ID" value="SFH24797.1"/>
    <property type="molecule type" value="Genomic_DNA"/>
</dbReference>
<dbReference type="CDD" id="cd00158">
    <property type="entry name" value="RHOD"/>
    <property type="match status" value="1"/>
</dbReference>
<dbReference type="RefSeq" id="WP_092448267.1">
    <property type="nucleotide sequence ID" value="NZ_BKAC01000008.1"/>
</dbReference>
<keyword evidence="3" id="KW-0067">ATP-binding</keyword>
<evidence type="ECO:0000259" key="5">
    <source>
        <dbReference type="PROSITE" id="PS50206"/>
    </source>
</evidence>
<dbReference type="FunFam" id="3.40.50.720:FF:000033">
    <property type="entry name" value="Adenylyltransferase and sulfurtransferase MOCS3"/>
    <property type="match status" value="1"/>
</dbReference>
<proteinExistence type="predicted"/>
<dbReference type="Proteomes" id="UP000199681">
    <property type="component" value="Unassembled WGS sequence"/>
</dbReference>
<evidence type="ECO:0000256" key="3">
    <source>
        <dbReference type="ARBA" id="ARBA00022840"/>
    </source>
</evidence>
<dbReference type="EMBL" id="SOFE01000011">
    <property type="protein sequence ID" value="TFB85950.1"/>
    <property type="molecule type" value="Genomic_DNA"/>
</dbReference>
<evidence type="ECO:0000313" key="7">
    <source>
        <dbReference type="EMBL" id="TFB85950.1"/>
    </source>
</evidence>
<dbReference type="InterPro" id="IPR001763">
    <property type="entry name" value="Rhodanese-like_dom"/>
</dbReference>
<dbReference type="InterPro" id="IPR036873">
    <property type="entry name" value="Rhodanese-like_dom_sf"/>
</dbReference>
<keyword evidence="1 7" id="KW-0808">Transferase</keyword>
<feature type="domain" description="Rhodanese" evidence="5">
    <location>
        <begin position="303"/>
        <end position="395"/>
    </location>
</feature>
<dbReference type="InterPro" id="IPR035985">
    <property type="entry name" value="Ubiquitin-activating_enz"/>
</dbReference>
<name>A0A1I2YH85_9MICO</name>
<dbReference type="Pfam" id="PF00899">
    <property type="entry name" value="ThiF"/>
    <property type="match status" value="1"/>
</dbReference>
<evidence type="ECO:0000256" key="2">
    <source>
        <dbReference type="ARBA" id="ARBA00022741"/>
    </source>
</evidence>
<keyword evidence="8" id="KW-1185">Reference proteome</keyword>
<dbReference type="AlphaFoldDB" id="A0A1I2YH85"/>
<dbReference type="Proteomes" id="UP000297963">
    <property type="component" value="Unassembled WGS sequence"/>
</dbReference>
<evidence type="ECO:0000256" key="1">
    <source>
        <dbReference type="ARBA" id="ARBA00022679"/>
    </source>
</evidence>
<dbReference type="PROSITE" id="PS50206">
    <property type="entry name" value="RHODANESE_3"/>
    <property type="match status" value="1"/>
</dbReference>
<dbReference type="GO" id="GO:0008146">
    <property type="term" value="F:sulfotransferase activity"/>
    <property type="evidence" value="ECO:0007669"/>
    <property type="project" value="TreeGrafter"/>
</dbReference>
<comment type="caution">
    <text evidence="7">The sequence shown here is derived from an EMBL/GenBank/DDBJ whole genome shotgun (WGS) entry which is preliminary data.</text>
</comment>
<dbReference type="SUPFAM" id="SSF69572">
    <property type="entry name" value="Activating enzymes of the ubiquitin-like proteins"/>
    <property type="match status" value="1"/>
</dbReference>
<reference evidence="7 9" key="2">
    <citation type="submission" date="2019-03" db="EMBL/GenBank/DDBJ databases">
        <title>Genomics of glacier-inhabiting Cryobacterium strains.</title>
        <authorList>
            <person name="Liu Q."/>
            <person name="Xin Y.-H."/>
        </authorList>
    </citation>
    <scope>NUCLEOTIDE SEQUENCE [LARGE SCALE GENOMIC DNA]</scope>
    <source>
        <strain evidence="7 9">Hh34</strain>
    </source>
</reference>
<dbReference type="Pfam" id="PF00581">
    <property type="entry name" value="Rhodanese"/>
    <property type="match status" value="1"/>
</dbReference>
<dbReference type="SMART" id="SM00450">
    <property type="entry name" value="RHOD"/>
    <property type="match status" value="1"/>
</dbReference>
<evidence type="ECO:0000313" key="9">
    <source>
        <dbReference type="Proteomes" id="UP000297963"/>
    </source>
</evidence>
<keyword evidence="2" id="KW-0547">Nucleotide-binding</keyword>
<sequence length="435" mass="44954">MAIPPLVEPVDRLSASESVRTARQRRLPQLNELGQRRLANARVLVLGAGGLGSPALLYLAAAGVGTIGIVDGDDVEPSNLQRQIVHGQADVGRPKVDSAAERIAEIAPETTVVRHAERLVANNAAEILGGYDVVIDGTDNFPTRFLVNDTCARLGLPLVWASVLRFDAQLSVFWATPPASSGVTGVHLRDLFPTPPADGEVPNCADAGVLGALCGQVGSLMATETIKLITGIGSPLIGRVLVIDALSGRFSEIPLVGTGIAAEPTAAEVAAELAAETARVAAENTAEVSGAELVERLEAQRAGNDNFLVLDVREPNENAESSIPTARLLPLGELLTDGVLSDTGRAALPVETPLIVHCHAGGRAARAAAALREAGFTDVSVLTGGIVAWDDLVTAGRAPGIGSRWPSLEPTPTGRHASAPDNRAAPASPTATTSR</sequence>
<organism evidence="7 9">
    <name type="scientific">Cryobacterium levicorallinum</name>
    <dbReference type="NCBI Taxonomy" id="995038"/>
    <lineage>
        <taxon>Bacteria</taxon>
        <taxon>Bacillati</taxon>
        <taxon>Actinomycetota</taxon>
        <taxon>Actinomycetes</taxon>
        <taxon>Micrococcales</taxon>
        <taxon>Microbacteriaceae</taxon>
        <taxon>Cryobacterium</taxon>
    </lineage>
</organism>
<dbReference type="STRING" id="995038.SAMN05216274_10266"/>
<dbReference type="PANTHER" id="PTHR10953:SF102">
    <property type="entry name" value="ADENYLYLTRANSFERASE AND SULFURTRANSFERASE MOCS3"/>
    <property type="match status" value="1"/>
</dbReference>
<dbReference type="GO" id="GO:0005829">
    <property type="term" value="C:cytosol"/>
    <property type="evidence" value="ECO:0007669"/>
    <property type="project" value="TreeGrafter"/>
</dbReference>
<accession>A0A1I2YH85</accession>
<dbReference type="GO" id="GO:0004792">
    <property type="term" value="F:thiosulfate-cyanide sulfurtransferase activity"/>
    <property type="evidence" value="ECO:0007669"/>
    <property type="project" value="TreeGrafter"/>
</dbReference>
<evidence type="ECO:0000313" key="6">
    <source>
        <dbReference type="EMBL" id="SFH24797.1"/>
    </source>
</evidence>
<dbReference type="InterPro" id="IPR000594">
    <property type="entry name" value="ThiF_NAD_FAD-bd"/>
</dbReference>
<dbReference type="SUPFAM" id="SSF52821">
    <property type="entry name" value="Rhodanese/Cell cycle control phosphatase"/>
    <property type="match status" value="1"/>
</dbReference>
<keyword evidence="7" id="KW-0548">Nucleotidyltransferase</keyword>
<evidence type="ECO:0000256" key="4">
    <source>
        <dbReference type="SAM" id="MobiDB-lite"/>
    </source>
</evidence>
<dbReference type="Gene3D" id="3.40.250.10">
    <property type="entry name" value="Rhodanese-like domain"/>
    <property type="match status" value="1"/>
</dbReference>